<dbReference type="RefSeq" id="WP_347372116.1">
    <property type="nucleotide sequence ID" value="NZ_JBDOJC010000001.1"/>
</dbReference>
<keyword evidence="4" id="KW-1185">Reference proteome</keyword>
<dbReference type="EMBL" id="JBDOJC010000001">
    <property type="protein sequence ID" value="MEO2219651.1"/>
    <property type="molecule type" value="Genomic_DNA"/>
</dbReference>
<feature type="coiled-coil region" evidence="1">
    <location>
        <begin position="471"/>
        <end position="512"/>
    </location>
</feature>
<gene>
    <name evidence="3" type="ORF">ABGV49_21570</name>
</gene>
<feature type="region of interest" description="Disordered" evidence="2">
    <location>
        <begin position="1026"/>
        <end position="1049"/>
    </location>
</feature>
<feature type="coiled-coil region" evidence="1">
    <location>
        <begin position="1354"/>
        <end position="1388"/>
    </location>
</feature>
<feature type="compositionally biased region" description="Basic and acidic residues" evidence="2">
    <location>
        <begin position="1026"/>
        <end position="1040"/>
    </location>
</feature>
<feature type="coiled-coil region" evidence="1">
    <location>
        <begin position="668"/>
        <end position="698"/>
    </location>
</feature>
<evidence type="ECO:0000256" key="2">
    <source>
        <dbReference type="SAM" id="MobiDB-lite"/>
    </source>
</evidence>
<comment type="caution">
    <text evidence="3">The sequence shown here is derived from an EMBL/GenBank/DDBJ whole genome shotgun (WGS) entry which is preliminary data.</text>
</comment>
<feature type="coiled-coil region" evidence="1">
    <location>
        <begin position="1168"/>
        <end position="1202"/>
    </location>
</feature>
<keyword evidence="1" id="KW-0175">Coiled coil</keyword>
<accession>A0ABV0FHU7</accession>
<evidence type="ECO:0000256" key="1">
    <source>
        <dbReference type="SAM" id="Coils"/>
    </source>
</evidence>
<feature type="coiled-coil region" evidence="1">
    <location>
        <begin position="1070"/>
        <end position="1097"/>
    </location>
</feature>
<feature type="coiled-coil region" evidence="1">
    <location>
        <begin position="761"/>
        <end position="798"/>
    </location>
</feature>
<evidence type="ECO:0000313" key="4">
    <source>
        <dbReference type="Proteomes" id="UP001455709"/>
    </source>
</evidence>
<name>A0ABV0FHU7_9NEIS</name>
<proteinExistence type="predicted"/>
<sequence>MSLISRLEVTNYLTEGISAHRRAADWKPMLTGITLRMDGGKSALVNITNGGGKTSLVELHLYLLSRDSRLLKRIREKVSPKSRGYTHARIEFWSPPESNFVAPSLLEVDPQNMPGETYVIGVVLNDDVNEQPIFYSYSGTLEDSPCYIYDSKTIRSVPDAEFVARTKALRGCKWNKFTSRREWEDYIRLFLPVEVIRRNVIYQLKGSDDKNASFFDFTPRPGESFDSAFFRSVVAPDLLSNLLSSFSEEDESAVEDTLLKSLTRIVDAEREIVRKERRLQTREMGIEQLRPIMEAGSEAQNLKGQRDTVLRSLRKDIAFLRFFGAQEAPYVMPGIPRRLPNLGDQDSRILVALKGMVITRDDGILLLDKTLGELIGIPVNRINEVANRKTLLTITAKTQVIDITCDFGLSASGAAGGGHYRKGYPRDSALALPDEVTDISGAKIAGLKEVLAIAFDLAERQIDSNPAAQRVRQLQASAKQQQLEQASAEKLAAELQVIIERLELQVKDRQENQGAWDDFVKIGHILPDSHRAEPRTAKKWIGEQQITLQKKLTERNVQQGRLAEAWETYTSVLEHHGLEGLEGAKVRYEYLKAQKSHIQQETTRIGKAIADVGGSLTQLQSQHRPLSTRCAQAASQLAKFDLHSQGLALYERLFGSADPSTVEPLLDLSKASTAVQNKKLEIQTLENESSELESLKSQAYLFAGIFGNGADPMTCDPQGDLAAVNLDLSAARESIAALLAPKEAIEQFQDIHPDTSPADWLAKADKDRDHLNQYRQELQRRESELDKELQALEQMRSVEDGSFEQAWAILDNSGLSVQRLHQVVLDTDLSLNLRNDILSALSGMLSAPVFDTLENLQAAAGALQAAGVAVPLILRSELFRSIELGVSCSKDTRLIGFIGGNTSRRVRILLDAEFAATERTRIQDELAVVQEQTEEAILALSKVNPAGQHYQLAMRAKAAVDHRTLERYQDAQNDAHCFETQINQLNQQNTSQALEALRGARAFTTKGGDTRLEVISEILPSQKEELKQLEGAEDHAKERASQQGLNARDDARAYQRLGGPAEHKISRSLSIELTNELEGLNNKITEAIADMESLGDQQGDIARQAQTFQDEGRSNELDRHHVAIAFATSVDNLKFMSAFATDQQTLEDKLKRLNDASSVNFERASAFKANQNKSDQALQAEIDQTRQECKRLNSTATNAGNEASRINDTEIPTWSRLAKVIHELAYEIGSRVARTRSIAEQAHDLEEGDAVPEAHPSFHAMHALTQSLRSAQLGAYGRHVDEVDSLTHTVQEMNLEDSIKKYKEIASQYTTALKKYTDFNTSFCTAADAQTDSSATAFNTLEIDEIRKATPEAMATLMSLFEQLQASLNKERNEAQQAKRVAEETSADTLTQLTQLIVSAEDNLSILNKVMKKYPNGRFHFQTQINKDEMVLDLINDLKDEVELATRETDSKSRSMRRTDETQLKRLLRDKLIQCVFTNTSVEFVNAGIWAGKKSHVSEKLSTGQKIALEFMWIVRQAEYEIERGLLEMTSTQAAKSRAKANRVILIDGIFSTLSDRKIIGEALNGLRDLGGNFQILGFLHSPTWTNDYTVFPVYHVGKKLTNNAGDGLVSFMEHGRESETVGFFSSITQSLKIEAGSAV</sequence>
<evidence type="ECO:0000313" key="3">
    <source>
        <dbReference type="EMBL" id="MEO2219651.1"/>
    </source>
</evidence>
<reference evidence="3 4" key="1">
    <citation type="submission" date="2024-05" db="EMBL/GenBank/DDBJ databases">
        <authorList>
            <person name="De Oliveira J.P."/>
            <person name="Noriler S.A."/>
            <person name="De Oliveira A.G."/>
            <person name="Sipoli D.S."/>
        </authorList>
    </citation>
    <scope>NUCLEOTIDE SEQUENCE [LARGE SCALE GENOMIC DNA]</scope>
    <source>
        <strain evidence="3 4">LABIM189</strain>
    </source>
</reference>
<dbReference type="Proteomes" id="UP001455709">
    <property type="component" value="Unassembled WGS sequence"/>
</dbReference>
<protein>
    <submittedName>
        <fullName evidence="3">Uncharacterized protein</fullName>
    </submittedName>
</protein>
<organism evidence="3 4">
    <name type="scientific">Chromobacterium vaccinii</name>
    <dbReference type="NCBI Taxonomy" id="1108595"/>
    <lineage>
        <taxon>Bacteria</taxon>
        <taxon>Pseudomonadati</taxon>
        <taxon>Pseudomonadota</taxon>
        <taxon>Betaproteobacteria</taxon>
        <taxon>Neisseriales</taxon>
        <taxon>Chromobacteriaceae</taxon>
        <taxon>Chromobacterium</taxon>
    </lineage>
</organism>